<dbReference type="Pfam" id="PF00629">
    <property type="entry name" value="MAM"/>
    <property type="match status" value="1"/>
</dbReference>
<evidence type="ECO:0000256" key="1">
    <source>
        <dbReference type="ARBA" id="ARBA00022670"/>
    </source>
</evidence>
<proteinExistence type="predicted"/>
<evidence type="ECO:0000256" key="5">
    <source>
        <dbReference type="ARBA" id="ARBA00023049"/>
    </source>
</evidence>
<feature type="domain" description="Peptidase M12A" evidence="11">
    <location>
        <begin position="84"/>
        <end position="291"/>
    </location>
</feature>
<dbReference type="Gene3D" id="2.60.120.200">
    <property type="match status" value="1"/>
</dbReference>
<dbReference type="SMART" id="SM00235">
    <property type="entry name" value="ZnMc"/>
    <property type="match status" value="1"/>
</dbReference>
<dbReference type="SMART" id="SM00137">
    <property type="entry name" value="MAM"/>
    <property type="match status" value="1"/>
</dbReference>
<dbReference type="InterPro" id="IPR006026">
    <property type="entry name" value="Peptidase_Metallo"/>
</dbReference>
<evidence type="ECO:0000313" key="13">
    <source>
        <dbReference type="RefSeq" id="XP_005092556.2"/>
    </source>
</evidence>
<dbReference type="PROSITE" id="PS50060">
    <property type="entry name" value="MAM_2"/>
    <property type="match status" value="1"/>
</dbReference>
<feature type="binding site" evidence="6">
    <location>
        <position position="190"/>
    </location>
    <ligand>
        <name>Zn(2+)</name>
        <dbReference type="ChEBI" id="CHEBI:29105"/>
        <note>catalytic</note>
    </ligand>
</feature>
<dbReference type="PRINTS" id="PR00480">
    <property type="entry name" value="ASTACIN"/>
</dbReference>
<evidence type="ECO:0000256" key="6">
    <source>
        <dbReference type="PROSITE-ProRule" id="PRU01211"/>
    </source>
</evidence>
<comment type="caution">
    <text evidence="6">Lacks conserved residue(s) required for the propagation of feature annotation.</text>
</comment>
<dbReference type="Proteomes" id="UP000694888">
    <property type="component" value="Unplaced"/>
</dbReference>
<dbReference type="InterPro" id="IPR001506">
    <property type="entry name" value="Peptidase_M12A"/>
</dbReference>
<evidence type="ECO:0000259" key="11">
    <source>
        <dbReference type="PROSITE" id="PS51864"/>
    </source>
</evidence>
<reference evidence="13" key="1">
    <citation type="submission" date="2025-08" db="UniProtKB">
        <authorList>
            <consortium name="RefSeq"/>
        </authorList>
    </citation>
    <scope>IDENTIFICATION</scope>
</reference>
<evidence type="ECO:0000256" key="8">
    <source>
        <dbReference type="SAM" id="MobiDB-lite"/>
    </source>
</evidence>
<dbReference type="RefSeq" id="XP_005092556.2">
    <property type="nucleotide sequence ID" value="XM_005092499.3"/>
</dbReference>
<dbReference type="CDD" id="cd06263">
    <property type="entry name" value="MAM"/>
    <property type="match status" value="1"/>
</dbReference>
<feature type="domain" description="MAM" evidence="10">
    <location>
        <begin position="306"/>
        <end position="457"/>
    </location>
</feature>
<dbReference type="GeneID" id="101862099"/>
<dbReference type="PROSITE" id="PS51864">
    <property type="entry name" value="ASTACIN"/>
    <property type="match status" value="1"/>
</dbReference>
<keyword evidence="9" id="KW-0472">Membrane</keyword>
<name>A0ABM0JFL5_APLCA</name>
<evidence type="ECO:0000259" key="10">
    <source>
        <dbReference type="PROSITE" id="PS50060"/>
    </source>
</evidence>
<keyword evidence="1 6" id="KW-0645">Protease</keyword>
<protein>
    <recommendedName>
        <fullName evidence="7">Metalloendopeptidase</fullName>
        <ecNumber evidence="7">3.4.24.-</ecNumber>
    </recommendedName>
</protein>
<accession>A0ABM0JFL5</accession>
<dbReference type="EC" id="3.4.24.-" evidence="7"/>
<comment type="cofactor">
    <cofactor evidence="6 7">
        <name>Zn(2+)</name>
        <dbReference type="ChEBI" id="CHEBI:29105"/>
    </cofactor>
    <text evidence="6 7">Binds 1 zinc ion per subunit.</text>
</comment>
<dbReference type="InterPro" id="IPR013320">
    <property type="entry name" value="ConA-like_dom_sf"/>
</dbReference>
<keyword evidence="4 6" id="KW-0862">Zinc</keyword>
<evidence type="ECO:0000256" key="9">
    <source>
        <dbReference type="SAM" id="Phobius"/>
    </source>
</evidence>
<evidence type="ECO:0000313" key="12">
    <source>
        <dbReference type="Proteomes" id="UP000694888"/>
    </source>
</evidence>
<keyword evidence="5 6" id="KW-0482">Metalloprotease</keyword>
<keyword evidence="2 6" id="KW-0479">Metal-binding</keyword>
<evidence type="ECO:0000256" key="2">
    <source>
        <dbReference type="ARBA" id="ARBA00022723"/>
    </source>
</evidence>
<keyword evidence="9" id="KW-1133">Transmembrane helix</keyword>
<organism evidence="12 13">
    <name type="scientific">Aplysia californica</name>
    <name type="common">California sea hare</name>
    <dbReference type="NCBI Taxonomy" id="6500"/>
    <lineage>
        <taxon>Eukaryota</taxon>
        <taxon>Metazoa</taxon>
        <taxon>Spiralia</taxon>
        <taxon>Lophotrochozoa</taxon>
        <taxon>Mollusca</taxon>
        <taxon>Gastropoda</taxon>
        <taxon>Heterobranchia</taxon>
        <taxon>Euthyneura</taxon>
        <taxon>Tectipleura</taxon>
        <taxon>Aplysiida</taxon>
        <taxon>Aplysioidea</taxon>
        <taxon>Aplysiidae</taxon>
        <taxon>Aplysia</taxon>
    </lineage>
</organism>
<feature type="active site" evidence="6">
    <location>
        <position position="187"/>
    </location>
</feature>
<feature type="region of interest" description="Disordered" evidence="8">
    <location>
        <begin position="59"/>
        <end position="90"/>
    </location>
</feature>
<dbReference type="SUPFAM" id="SSF55486">
    <property type="entry name" value="Metalloproteases ('zincins'), catalytic domain"/>
    <property type="match status" value="1"/>
</dbReference>
<dbReference type="Gene3D" id="3.40.390.10">
    <property type="entry name" value="Collagenase (Catalytic Domain)"/>
    <property type="match status" value="1"/>
</dbReference>
<keyword evidence="9" id="KW-0812">Transmembrane</keyword>
<keyword evidence="3 6" id="KW-0378">Hydrolase</keyword>
<evidence type="ECO:0000256" key="4">
    <source>
        <dbReference type="ARBA" id="ARBA00022833"/>
    </source>
</evidence>
<dbReference type="Pfam" id="PF01400">
    <property type="entry name" value="Astacin"/>
    <property type="match status" value="1"/>
</dbReference>
<feature type="binding site" evidence="6">
    <location>
        <position position="196"/>
    </location>
    <ligand>
        <name>Zn(2+)</name>
        <dbReference type="ChEBI" id="CHEBI:29105"/>
        <note>catalytic</note>
    </ligand>
</feature>
<dbReference type="InterPro" id="IPR024079">
    <property type="entry name" value="MetalloPept_cat_dom_sf"/>
</dbReference>
<evidence type="ECO:0000256" key="7">
    <source>
        <dbReference type="RuleBase" id="RU361183"/>
    </source>
</evidence>
<gene>
    <name evidence="13" type="primary">LOC101862099</name>
</gene>
<evidence type="ECO:0000256" key="3">
    <source>
        <dbReference type="ARBA" id="ARBA00022801"/>
    </source>
</evidence>
<dbReference type="PANTHER" id="PTHR10127:SF780">
    <property type="entry name" value="METALLOENDOPEPTIDASE"/>
    <property type="match status" value="1"/>
</dbReference>
<dbReference type="InterPro" id="IPR000998">
    <property type="entry name" value="MAM_dom"/>
</dbReference>
<dbReference type="SUPFAM" id="SSF49899">
    <property type="entry name" value="Concanavalin A-like lectins/glucanases"/>
    <property type="match status" value="1"/>
</dbReference>
<sequence length="457" mass="51425">MSEEAFTTRPSQPKQQAISCTNKKAVVLVILVTAPLLLYINILTSVSLRWKTNFTQADDGEPGQKLHLTSSTPTHDFLDDPSSSPQRPDMQVKERLWPSGVIPYVIDETYPRHVASLIKLAMDEIANAVNSPGGPKCIQFKPHETEMNYIEVAPGDTCSSFVGNMRRGRQEVIVGQGCEHKGVIMHELLHAVGFWHEHTRPDRDQYIDIHLNNVLISNRYNFEVQNHSVLTLNLPYDYGSIMHYSPYEFAINTTEPTITPKKEKKTRDKFGQRLGLTELDVKKIQRLYGCVENVNQIANDLQKGYTTCAFQDDFCVFRNDDSDDFDWIIQNGTSQSGPGAGNTNGLDNYLIAASAGHIGKVARLIIASHLSGSSFCVDFYVFQNGPSSFLKLVAREPSLPGVLAVREMRNYYHNKWWHVWTDVRVSPGRKFSLTFEAHIAQGDVAIDDINIYKGTCL</sequence>
<feature type="binding site" evidence="6">
    <location>
        <position position="186"/>
    </location>
    <ligand>
        <name>Zn(2+)</name>
        <dbReference type="ChEBI" id="CHEBI:29105"/>
        <note>catalytic</note>
    </ligand>
</feature>
<dbReference type="PANTHER" id="PTHR10127">
    <property type="entry name" value="DISCOIDIN, CUB, EGF, LAMININ , AND ZINC METALLOPROTEASE DOMAIN CONTAINING"/>
    <property type="match status" value="1"/>
</dbReference>
<keyword evidence="12" id="KW-1185">Reference proteome</keyword>
<feature type="transmembrane region" description="Helical" evidence="9">
    <location>
        <begin position="25"/>
        <end position="43"/>
    </location>
</feature>
<dbReference type="CDD" id="cd04280">
    <property type="entry name" value="ZnMc_astacin_like"/>
    <property type="match status" value="1"/>
</dbReference>
<dbReference type="InterPro" id="IPR034035">
    <property type="entry name" value="Astacin-like_dom"/>
</dbReference>